<keyword evidence="2" id="KW-0677">Repeat</keyword>
<dbReference type="PANTHER" id="PTHR44019">
    <property type="entry name" value="WD REPEAT-CONTAINING PROTEIN 55"/>
    <property type="match status" value="1"/>
</dbReference>
<dbReference type="EMBL" id="KK852486">
    <property type="protein sequence ID" value="KDR22788.1"/>
    <property type="molecule type" value="Genomic_DNA"/>
</dbReference>
<dbReference type="InterPro" id="IPR050505">
    <property type="entry name" value="WDR55/POC1"/>
</dbReference>
<name>A0A067RIE1_ZOONE</name>
<dbReference type="FunFam" id="1.20.1280.50:FF:000161">
    <property type="entry name" value="F-box and WD repeat domain containing 9"/>
    <property type="match status" value="1"/>
</dbReference>
<dbReference type="OrthoDB" id="2305498at2759"/>
<dbReference type="Gene3D" id="2.130.10.10">
    <property type="entry name" value="YVTN repeat-like/Quinoprotein amine dehydrogenase"/>
    <property type="match status" value="2"/>
</dbReference>
<dbReference type="Pfam" id="PF00400">
    <property type="entry name" value="WD40"/>
    <property type="match status" value="4"/>
</dbReference>
<evidence type="ECO:0000256" key="1">
    <source>
        <dbReference type="ARBA" id="ARBA00022574"/>
    </source>
</evidence>
<dbReference type="InterPro" id="IPR036322">
    <property type="entry name" value="WD40_repeat_dom_sf"/>
</dbReference>
<dbReference type="CDD" id="cd22135">
    <property type="entry name" value="F-box_FBXW9"/>
    <property type="match status" value="1"/>
</dbReference>
<dbReference type="PRINTS" id="PR00320">
    <property type="entry name" value="GPROTEINBRPT"/>
</dbReference>
<evidence type="ECO:0000313" key="7">
    <source>
        <dbReference type="Proteomes" id="UP000027135"/>
    </source>
</evidence>
<evidence type="ECO:0000256" key="3">
    <source>
        <dbReference type="ARBA" id="ARBA00037984"/>
    </source>
</evidence>
<dbReference type="Pfam" id="PF12937">
    <property type="entry name" value="F-box-like"/>
    <property type="match status" value="1"/>
</dbReference>
<dbReference type="PANTHER" id="PTHR44019:SF8">
    <property type="entry name" value="POC1 CENTRIOLAR PROTEIN HOMOLOG"/>
    <property type="match status" value="1"/>
</dbReference>
<protein>
    <submittedName>
        <fullName evidence="6">F-box/WD repeat-containing protein 9</fullName>
    </submittedName>
</protein>
<dbReference type="Gene3D" id="1.20.1280.50">
    <property type="match status" value="1"/>
</dbReference>
<dbReference type="STRING" id="136037.A0A067RIE1"/>
<dbReference type="PROSITE" id="PS00678">
    <property type="entry name" value="WD_REPEATS_1"/>
    <property type="match status" value="1"/>
</dbReference>
<dbReference type="PROSITE" id="PS50082">
    <property type="entry name" value="WD_REPEATS_2"/>
    <property type="match status" value="2"/>
</dbReference>
<keyword evidence="7" id="KW-1185">Reference proteome</keyword>
<dbReference type="InterPro" id="IPR001810">
    <property type="entry name" value="F-box_dom"/>
</dbReference>
<dbReference type="eggNOG" id="KOG0274">
    <property type="taxonomic scope" value="Eukaryota"/>
</dbReference>
<accession>A0A067RIE1</accession>
<dbReference type="InterPro" id="IPR001680">
    <property type="entry name" value="WD40_rpt"/>
</dbReference>
<evidence type="ECO:0000256" key="2">
    <source>
        <dbReference type="ARBA" id="ARBA00022737"/>
    </source>
</evidence>
<dbReference type="InterPro" id="IPR019775">
    <property type="entry name" value="WD40_repeat_CS"/>
</dbReference>
<dbReference type="AlphaFoldDB" id="A0A067RIE1"/>
<dbReference type="SUPFAM" id="SSF50978">
    <property type="entry name" value="WD40 repeat-like"/>
    <property type="match status" value="1"/>
</dbReference>
<reference evidence="6 7" key="1">
    <citation type="journal article" date="2014" name="Nat. Commun.">
        <title>Molecular traces of alternative social organization in a termite genome.</title>
        <authorList>
            <person name="Terrapon N."/>
            <person name="Li C."/>
            <person name="Robertson H.M."/>
            <person name="Ji L."/>
            <person name="Meng X."/>
            <person name="Booth W."/>
            <person name="Chen Z."/>
            <person name="Childers C.P."/>
            <person name="Glastad K.M."/>
            <person name="Gokhale K."/>
            <person name="Gowin J."/>
            <person name="Gronenberg W."/>
            <person name="Hermansen R.A."/>
            <person name="Hu H."/>
            <person name="Hunt B.G."/>
            <person name="Huylmans A.K."/>
            <person name="Khalil S.M."/>
            <person name="Mitchell R.D."/>
            <person name="Munoz-Torres M.C."/>
            <person name="Mustard J.A."/>
            <person name="Pan H."/>
            <person name="Reese J.T."/>
            <person name="Scharf M.E."/>
            <person name="Sun F."/>
            <person name="Vogel H."/>
            <person name="Xiao J."/>
            <person name="Yang W."/>
            <person name="Yang Z."/>
            <person name="Yang Z."/>
            <person name="Zhou J."/>
            <person name="Zhu J."/>
            <person name="Brent C.S."/>
            <person name="Elsik C.G."/>
            <person name="Goodisman M.A."/>
            <person name="Liberles D.A."/>
            <person name="Roe R.M."/>
            <person name="Vargo E.L."/>
            <person name="Vilcinskas A."/>
            <person name="Wang J."/>
            <person name="Bornberg-Bauer E."/>
            <person name="Korb J."/>
            <person name="Zhang G."/>
            <person name="Liebig J."/>
        </authorList>
    </citation>
    <scope>NUCLEOTIDE SEQUENCE [LARGE SCALE GENOMIC DNA]</scope>
    <source>
        <tissue evidence="6">Whole organism</tissue>
    </source>
</reference>
<feature type="repeat" description="WD" evidence="4">
    <location>
        <begin position="111"/>
        <end position="146"/>
    </location>
</feature>
<dbReference type="SMART" id="SM00256">
    <property type="entry name" value="FBOX"/>
    <property type="match status" value="1"/>
</dbReference>
<dbReference type="SMART" id="SM00320">
    <property type="entry name" value="WD40"/>
    <property type="match status" value="6"/>
</dbReference>
<comment type="similarity">
    <text evidence="3">Belongs to the WD repeat POC1 family.</text>
</comment>
<evidence type="ECO:0000259" key="5">
    <source>
        <dbReference type="PROSITE" id="PS50181"/>
    </source>
</evidence>
<dbReference type="InterPro" id="IPR020472">
    <property type="entry name" value="WD40_PAC1"/>
</dbReference>
<dbReference type="PROSITE" id="PS50181">
    <property type="entry name" value="FBOX"/>
    <property type="match status" value="1"/>
</dbReference>
<evidence type="ECO:0000256" key="4">
    <source>
        <dbReference type="PROSITE-ProRule" id="PRU00221"/>
    </source>
</evidence>
<feature type="domain" description="F-box" evidence="5">
    <location>
        <begin position="16"/>
        <end position="63"/>
    </location>
</feature>
<sequence>MCDASVVEDTGTNSEQWSLGNIPVEIFLHICSYLDARFITNSMSLVCKRFHEILSDSAIWRSRISKRWGSKYPPIPVNADDFNWRLACVNIEDQYELWNRKDIKIKSVLRKDIHYAAVDAIHLMNSGLLCVSGSRDRSIMLWDLSNVLNGGTEVPYQVSTDAHKGWIWQLASCGETVYSCSWDTTIKAWNLTHDLQLLSVFKCQTPALSLACTSNLVAAGTYNRNVVIFDTRVGGSQVSLYTAHHGAVLALSMSGDFIISASEDQTLAVWDQRAGKVFKKLNLYENKDEDKAFPMCLSFSNDLLYVGDSKSQLHLLNPAQGKFDIVESYQVGHTEKLTCVKHSMGSILTSSTDRTVRISTPTKNPETIAIIRSQAGEVARFDYTNNVLAVGGTDNALEFWLPCST</sequence>
<dbReference type="InterPro" id="IPR015943">
    <property type="entry name" value="WD40/YVTN_repeat-like_dom_sf"/>
</dbReference>
<keyword evidence="1 4" id="KW-0853">WD repeat</keyword>
<dbReference type="InParanoid" id="A0A067RIE1"/>
<organism evidence="6 7">
    <name type="scientific">Zootermopsis nevadensis</name>
    <name type="common">Dampwood termite</name>
    <dbReference type="NCBI Taxonomy" id="136037"/>
    <lineage>
        <taxon>Eukaryota</taxon>
        <taxon>Metazoa</taxon>
        <taxon>Ecdysozoa</taxon>
        <taxon>Arthropoda</taxon>
        <taxon>Hexapoda</taxon>
        <taxon>Insecta</taxon>
        <taxon>Pterygota</taxon>
        <taxon>Neoptera</taxon>
        <taxon>Polyneoptera</taxon>
        <taxon>Dictyoptera</taxon>
        <taxon>Blattodea</taxon>
        <taxon>Blattoidea</taxon>
        <taxon>Termitoidae</taxon>
        <taxon>Termopsidae</taxon>
        <taxon>Zootermopsis</taxon>
    </lineage>
</organism>
<proteinExistence type="inferred from homology"/>
<feature type="repeat" description="WD" evidence="4">
    <location>
        <begin position="241"/>
        <end position="280"/>
    </location>
</feature>
<dbReference type="InterPro" id="IPR036047">
    <property type="entry name" value="F-box-like_dom_sf"/>
</dbReference>
<gene>
    <name evidence="6" type="ORF">L798_00628</name>
</gene>
<dbReference type="Proteomes" id="UP000027135">
    <property type="component" value="Unassembled WGS sequence"/>
</dbReference>
<dbReference type="PROSITE" id="PS50294">
    <property type="entry name" value="WD_REPEATS_REGION"/>
    <property type="match status" value="1"/>
</dbReference>
<evidence type="ECO:0000313" key="6">
    <source>
        <dbReference type="EMBL" id="KDR22788.1"/>
    </source>
</evidence>
<dbReference type="OMA" id="NGWIWDL"/>
<dbReference type="SUPFAM" id="SSF81383">
    <property type="entry name" value="F-box domain"/>
    <property type="match status" value="1"/>
</dbReference>